<dbReference type="CDD" id="cd00112">
    <property type="entry name" value="LDLa"/>
    <property type="match status" value="2"/>
</dbReference>
<dbReference type="KEGG" id="api:107882158"/>
<dbReference type="InterPro" id="IPR009003">
    <property type="entry name" value="Peptidase_S1_PA"/>
</dbReference>
<dbReference type="InterPro" id="IPR036055">
    <property type="entry name" value="LDL_receptor-like_sf"/>
</dbReference>
<dbReference type="SMART" id="SM00192">
    <property type="entry name" value="LDLa"/>
    <property type="match status" value="2"/>
</dbReference>
<sequence>MVKKQLSEQHHGVQEYFKCARSFWHYDISSNIISNIDGLYKIAVGKYDRNISIIDNNFTQIMDVDIIYLKETFSGSSQGIFANDIAIFELKNLISFSYYVAPVSARCFWYYRGMSSNIISNIGGLYKIAVGKYKRKFSIIDNNFTQIMDIVGWRYKNNESFSPILRELSLPYVDRSTCQNILYTNGFDKYVTVDKFCAGSALASSILCDITFGRPHAESSSFVNTEEKFNCSNGLSIKTSNVCDGRKDCSDGSDESIGLCARNEYRNNFSTDCGKVYINQETIDNGQEAILGTAPWHAGVYRIVKYISNYELLCGGSIISSNLVVTAARCFWYYRGMSSNIISNIGGLYKIAVGKYKRKFSIIDNNFTQIMDVENIYLENGGYFEFLGNNIAIVVLKNRISLSNFVVPVCIDWNLKYNDVNGDYGKIFGWRYPNNGSISPILLESSLPYIDLSTCDKMNPSVPSSALTYDKFCAASELGPDVSVKYDGDGLSFFHNNSYYLTGVTCVKDPLNSLTVFTEVKHHVHWIRGLNTESKFNCPNGVSIETSKVCDGRKDCSDGSDEIKVLCIGKDFRTNMKTDCGKVYVDQRRIHNGQIASHGTAPWNAGIYRFSEIDSKYEINCGDQ</sequence>
<dbReference type="PANTHER" id="PTHR24252:SF7">
    <property type="entry name" value="HYALIN"/>
    <property type="match status" value="1"/>
</dbReference>
<dbReference type="GO" id="GO:0006508">
    <property type="term" value="P:proteolysis"/>
    <property type="evidence" value="ECO:0007669"/>
    <property type="project" value="InterPro"/>
</dbReference>
<protein>
    <recommendedName>
        <fullName evidence="3">Peptidase S1 domain-containing protein</fullName>
    </recommendedName>
</protein>
<organism evidence="4 5">
    <name type="scientific">Acyrthosiphon pisum</name>
    <name type="common">Pea aphid</name>
    <dbReference type="NCBI Taxonomy" id="7029"/>
    <lineage>
        <taxon>Eukaryota</taxon>
        <taxon>Metazoa</taxon>
        <taxon>Ecdysozoa</taxon>
        <taxon>Arthropoda</taxon>
        <taxon>Hexapoda</taxon>
        <taxon>Insecta</taxon>
        <taxon>Pterygota</taxon>
        <taxon>Neoptera</taxon>
        <taxon>Paraneoptera</taxon>
        <taxon>Hemiptera</taxon>
        <taxon>Sternorrhyncha</taxon>
        <taxon>Aphidomorpha</taxon>
        <taxon>Aphidoidea</taxon>
        <taxon>Aphididae</taxon>
        <taxon>Macrosiphini</taxon>
        <taxon>Acyrthosiphon</taxon>
    </lineage>
</organism>
<dbReference type="SUPFAM" id="SSF57424">
    <property type="entry name" value="LDL receptor-like module"/>
    <property type="match status" value="2"/>
</dbReference>
<feature type="domain" description="Peptidase S1" evidence="3">
    <location>
        <begin position="283"/>
        <end position="532"/>
    </location>
</feature>
<keyword evidence="5" id="KW-1185">Reference proteome</keyword>
<dbReference type="SMART" id="SM00020">
    <property type="entry name" value="Tryp_SPc"/>
    <property type="match status" value="1"/>
</dbReference>
<dbReference type="AlphaFoldDB" id="A0A8R2NKM9"/>
<dbReference type="Pfam" id="PF00089">
    <property type="entry name" value="Trypsin"/>
    <property type="match status" value="1"/>
</dbReference>
<reference evidence="4" key="2">
    <citation type="submission" date="2022-06" db="UniProtKB">
        <authorList>
            <consortium name="EnsemblMetazoa"/>
        </authorList>
    </citation>
    <scope>IDENTIFICATION</scope>
</reference>
<name>A0A8R2NKM9_ACYPI</name>
<dbReference type="Pfam" id="PF00057">
    <property type="entry name" value="Ldl_recept_a"/>
    <property type="match status" value="2"/>
</dbReference>
<dbReference type="InterPro" id="IPR043504">
    <property type="entry name" value="Peptidase_S1_PA_chymotrypsin"/>
</dbReference>
<comment type="caution">
    <text evidence="2">Lacks conserved residue(s) required for the propagation of feature annotation.</text>
</comment>
<dbReference type="RefSeq" id="XP_029342157.1">
    <property type="nucleotide sequence ID" value="XM_029486297.1"/>
</dbReference>
<accession>A0A8R2NKM9</accession>
<dbReference type="Proteomes" id="UP000007819">
    <property type="component" value="Chromosome A1"/>
</dbReference>
<dbReference type="GeneID" id="107882158"/>
<dbReference type="PROSITE" id="PS50068">
    <property type="entry name" value="LDLRA_2"/>
    <property type="match status" value="2"/>
</dbReference>
<feature type="disulfide bond" evidence="2">
    <location>
        <begin position="538"/>
        <end position="556"/>
    </location>
</feature>
<evidence type="ECO:0000313" key="4">
    <source>
        <dbReference type="EnsemblMetazoa" id="XP_029342157.1"/>
    </source>
</evidence>
<dbReference type="InterPro" id="IPR001254">
    <property type="entry name" value="Trypsin_dom"/>
</dbReference>
<proteinExistence type="predicted"/>
<dbReference type="PANTHER" id="PTHR24252">
    <property type="entry name" value="ACROSIN-RELATED"/>
    <property type="match status" value="1"/>
</dbReference>
<evidence type="ECO:0000256" key="1">
    <source>
        <dbReference type="ARBA" id="ARBA00023157"/>
    </source>
</evidence>
<dbReference type="Gene3D" id="4.10.400.10">
    <property type="entry name" value="Low-density Lipoprotein Receptor"/>
    <property type="match status" value="2"/>
</dbReference>
<feature type="disulfide bond" evidence="2">
    <location>
        <begin position="231"/>
        <end position="249"/>
    </location>
</feature>
<dbReference type="OrthoDB" id="6625545at2759"/>
<evidence type="ECO:0000313" key="5">
    <source>
        <dbReference type="Proteomes" id="UP000007819"/>
    </source>
</evidence>
<evidence type="ECO:0000256" key="2">
    <source>
        <dbReference type="PROSITE-ProRule" id="PRU00124"/>
    </source>
</evidence>
<dbReference type="SUPFAM" id="SSF50494">
    <property type="entry name" value="Trypsin-like serine proteases"/>
    <property type="match status" value="2"/>
</dbReference>
<dbReference type="InterPro" id="IPR002172">
    <property type="entry name" value="LDrepeatLR_classA_rpt"/>
</dbReference>
<keyword evidence="1 2" id="KW-1015">Disulfide bond</keyword>
<reference evidence="5" key="1">
    <citation type="submission" date="2010-06" db="EMBL/GenBank/DDBJ databases">
        <authorList>
            <person name="Jiang H."/>
            <person name="Abraham K."/>
            <person name="Ali S."/>
            <person name="Alsbrooks S.L."/>
            <person name="Anim B.N."/>
            <person name="Anosike U.S."/>
            <person name="Attaway T."/>
            <person name="Bandaranaike D.P."/>
            <person name="Battles P.K."/>
            <person name="Bell S.N."/>
            <person name="Bell A.V."/>
            <person name="Beltran B."/>
            <person name="Bickham C."/>
            <person name="Bustamante Y."/>
            <person name="Caleb T."/>
            <person name="Canada A."/>
            <person name="Cardenas V."/>
            <person name="Carter K."/>
            <person name="Chacko J."/>
            <person name="Chandrabose M.N."/>
            <person name="Chavez D."/>
            <person name="Chavez A."/>
            <person name="Chen L."/>
            <person name="Chu H.-S."/>
            <person name="Claassen K.J."/>
            <person name="Cockrell R."/>
            <person name="Collins M."/>
            <person name="Cooper J.A."/>
            <person name="Cree A."/>
            <person name="Curry S.M."/>
            <person name="Da Y."/>
            <person name="Dao M.D."/>
            <person name="Das B."/>
            <person name="Davila M.-L."/>
            <person name="Davy-Carroll L."/>
            <person name="Denson S."/>
            <person name="Dinh H."/>
            <person name="Ebong V.E."/>
            <person name="Edwards J.R."/>
            <person name="Egan A."/>
            <person name="El-Daye J."/>
            <person name="Escobedo L."/>
            <person name="Fernandez S."/>
            <person name="Fernando P.R."/>
            <person name="Flagg N."/>
            <person name="Forbes L.D."/>
            <person name="Fowler R.G."/>
            <person name="Fu Q."/>
            <person name="Gabisi R.A."/>
            <person name="Ganer J."/>
            <person name="Garbino Pronczuk A."/>
            <person name="Garcia R.M."/>
            <person name="Garner T."/>
            <person name="Garrett T.E."/>
            <person name="Gonzalez D.A."/>
            <person name="Hamid H."/>
            <person name="Hawkins E.S."/>
            <person name="Hirani K."/>
            <person name="Hogues M.E."/>
            <person name="Hollins B."/>
            <person name="Hsiao C.-H."/>
            <person name="Jabil R."/>
            <person name="James M.L."/>
            <person name="Jhangiani S.N."/>
            <person name="Johnson B."/>
            <person name="Johnson Q."/>
            <person name="Joshi V."/>
            <person name="Kalu J.B."/>
            <person name="Kam C."/>
            <person name="Kashfia A."/>
            <person name="Keebler J."/>
            <person name="Kisamo H."/>
            <person name="Kovar C.L."/>
            <person name="Lago L.A."/>
            <person name="Lai C.-Y."/>
            <person name="Laidlaw J."/>
            <person name="Lara F."/>
            <person name="Le T.-K."/>
            <person name="Lee S.L."/>
            <person name="Legall F.H."/>
            <person name="Lemon S.J."/>
            <person name="Lewis L.R."/>
            <person name="Li B."/>
            <person name="Liu Y."/>
            <person name="Liu Y.-S."/>
            <person name="Lopez J."/>
            <person name="Lozado R.J."/>
            <person name="Lu J."/>
            <person name="Madu R.C."/>
            <person name="Maheshwari M."/>
            <person name="Maheshwari R."/>
            <person name="Malloy K."/>
            <person name="Martinez E."/>
            <person name="Mathew T."/>
            <person name="Mercado I.C."/>
            <person name="Mercado C."/>
            <person name="Meyer B."/>
            <person name="Montgomery K."/>
            <person name="Morgan M.B."/>
            <person name="Munidasa M."/>
            <person name="Nazareth L.V."/>
            <person name="Nelson J."/>
            <person name="Ng B.M."/>
            <person name="Nguyen N.B."/>
            <person name="Nguyen P.Q."/>
            <person name="Nguyen T."/>
            <person name="Obregon M."/>
            <person name="Okwuonu G.O."/>
            <person name="Onwere C.G."/>
            <person name="Orozco G."/>
            <person name="Parra A."/>
            <person name="Patel S."/>
            <person name="Patil S."/>
            <person name="Perez A."/>
            <person name="Perez Y."/>
            <person name="Pham C."/>
            <person name="Primus E.L."/>
            <person name="Pu L.-L."/>
            <person name="Puazo M."/>
            <person name="Qin X."/>
            <person name="Quiroz J.B."/>
            <person name="Reese J."/>
            <person name="Richards S."/>
            <person name="Rives C.M."/>
            <person name="Robberts R."/>
            <person name="Ruiz S.J."/>
            <person name="Ruiz M.J."/>
            <person name="Santibanez J."/>
            <person name="Schneider B.W."/>
            <person name="Sisson I."/>
            <person name="Smith M."/>
            <person name="Sodergren E."/>
            <person name="Song X.-Z."/>
            <person name="Song B.B."/>
            <person name="Summersgill H."/>
            <person name="Thelus R."/>
            <person name="Thornton R.D."/>
            <person name="Trejos Z.Y."/>
            <person name="Usmani K."/>
            <person name="Vattathil S."/>
            <person name="Villasana D."/>
            <person name="Walker D.L."/>
            <person name="Wang S."/>
            <person name="Wang K."/>
            <person name="White C.S."/>
            <person name="Williams A.C."/>
            <person name="Williamson J."/>
            <person name="Wilson K."/>
            <person name="Woghiren I.O."/>
            <person name="Woodworth J.R."/>
            <person name="Worley K.C."/>
            <person name="Wright R.A."/>
            <person name="Wu W."/>
            <person name="Young L."/>
            <person name="Zhang L."/>
            <person name="Zhang J."/>
            <person name="Zhu Y."/>
            <person name="Muzny D.M."/>
            <person name="Weinstock G."/>
            <person name="Gibbs R.A."/>
        </authorList>
    </citation>
    <scope>NUCLEOTIDE SEQUENCE [LARGE SCALE GENOMIC DNA]</scope>
    <source>
        <strain evidence="5">LSR1</strain>
    </source>
</reference>
<dbReference type="EnsemblMetazoa" id="XM_029486297.1">
    <property type="protein sequence ID" value="XP_029342157.1"/>
    <property type="gene ID" value="LOC107882158"/>
</dbReference>
<dbReference type="PRINTS" id="PR00261">
    <property type="entry name" value="LDLRECEPTOR"/>
</dbReference>
<dbReference type="GO" id="GO:0004252">
    <property type="term" value="F:serine-type endopeptidase activity"/>
    <property type="evidence" value="ECO:0007669"/>
    <property type="project" value="InterPro"/>
</dbReference>
<dbReference type="Gene3D" id="2.40.10.10">
    <property type="entry name" value="Trypsin-like serine proteases"/>
    <property type="match status" value="2"/>
</dbReference>
<dbReference type="PROSITE" id="PS50240">
    <property type="entry name" value="TRYPSIN_DOM"/>
    <property type="match status" value="1"/>
</dbReference>
<evidence type="ECO:0000259" key="3">
    <source>
        <dbReference type="PROSITE" id="PS50240"/>
    </source>
</evidence>